<evidence type="ECO:0000313" key="3">
    <source>
        <dbReference type="Proteomes" id="UP001295684"/>
    </source>
</evidence>
<reference evidence="2" key="1">
    <citation type="submission" date="2023-07" db="EMBL/GenBank/DDBJ databases">
        <authorList>
            <consortium name="AG Swart"/>
            <person name="Singh M."/>
            <person name="Singh A."/>
            <person name="Seah K."/>
            <person name="Emmerich C."/>
        </authorList>
    </citation>
    <scope>NUCLEOTIDE SEQUENCE</scope>
    <source>
        <strain evidence="2">DP1</strain>
    </source>
</reference>
<feature type="compositionally biased region" description="Low complexity" evidence="1">
    <location>
        <begin position="552"/>
        <end position="564"/>
    </location>
</feature>
<feature type="region of interest" description="Disordered" evidence="1">
    <location>
        <begin position="52"/>
        <end position="72"/>
    </location>
</feature>
<name>A0AAD2D8N5_EUPCR</name>
<keyword evidence="3" id="KW-1185">Reference proteome</keyword>
<feature type="region of interest" description="Disordered" evidence="1">
    <location>
        <begin position="204"/>
        <end position="228"/>
    </location>
</feature>
<feature type="compositionally biased region" description="Basic and acidic residues" evidence="1">
    <location>
        <begin position="565"/>
        <end position="579"/>
    </location>
</feature>
<comment type="caution">
    <text evidence="2">The sequence shown here is derived from an EMBL/GenBank/DDBJ whole genome shotgun (WGS) entry which is preliminary data.</text>
</comment>
<accession>A0AAD2D8N5</accession>
<proteinExistence type="predicted"/>
<feature type="compositionally biased region" description="Polar residues" evidence="1">
    <location>
        <begin position="580"/>
        <end position="594"/>
    </location>
</feature>
<feature type="compositionally biased region" description="Basic residues" evidence="1">
    <location>
        <begin position="501"/>
        <end position="518"/>
    </location>
</feature>
<feature type="compositionally biased region" description="Basic residues" evidence="1">
    <location>
        <begin position="213"/>
        <end position="228"/>
    </location>
</feature>
<evidence type="ECO:0000313" key="2">
    <source>
        <dbReference type="EMBL" id="CAI2383645.1"/>
    </source>
</evidence>
<organism evidence="2 3">
    <name type="scientific">Euplotes crassus</name>
    <dbReference type="NCBI Taxonomy" id="5936"/>
    <lineage>
        <taxon>Eukaryota</taxon>
        <taxon>Sar</taxon>
        <taxon>Alveolata</taxon>
        <taxon>Ciliophora</taxon>
        <taxon>Intramacronucleata</taxon>
        <taxon>Spirotrichea</taxon>
        <taxon>Hypotrichia</taxon>
        <taxon>Euplotida</taxon>
        <taxon>Euplotidae</taxon>
        <taxon>Moneuplotes</taxon>
    </lineage>
</organism>
<sequence>MCSKYLFPLFNLFLTIYHNLYPISLYPSILANTCSISRKILQKIQKSHFRPKSGILKTQTRKSKQKKAHQKRSYEIIDHEANKNHIFVVSPIKGDMSKIVVKRAQIFSQKDTKNPSFGWLTTVESKKSPKILQHKHSTSVVKFPSKSNNMKEIDIISKNLSGIKQPLQEDNPNQAMLQARTLLLNNAPHRKSLLKNRSAYNKMVSERVSSEKGKRRTKSKKYLKPKKTLKKDKYILRGGTRRHSQLDDAVQMNLEVKQMAVNEKEVKKTYFYRSISQKDNLTINETILQNSQTCGSLKTPKGLNTNKHGQKNNTKNKLNSDLEDTLYNYRVKFLNPQRKRDSQQITQTTHLIEKRDISQNDTKLEEQVITSQTNQDSDEDFLTKIHKEFNIREKDSNKQTPKRKIKSAYNKYKKSFPRPIQTSSMFSKPRKSRETFMKRGMSMEMPFGSLVTQKNSFKPSLIKKPHPDLTVTSKSILKINSNKSKDFSKTAESKFQANNSKRQKRLQRPYSGKPRRASVTKSEFMQKHLQKVFQAISREVIPSGYSVKKSISSNNAQANSQSQKDILRSSEIDSTKFNKQDPNTNTYKSSSMTSVKDYKYSPPCVVSPEKLYGESPKKCIQIRMNF</sequence>
<dbReference type="AlphaFoldDB" id="A0AAD2D8N5"/>
<protein>
    <submittedName>
        <fullName evidence="2">Uncharacterized protein</fullName>
    </submittedName>
</protein>
<feature type="region of interest" description="Disordered" evidence="1">
    <location>
        <begin position="485"/>
        <end position="522"/>
    </location>
</feature>
<feature type="compositionally biased region" description="Basic residues" evidence="1">
    <location>
        <begin position="59"/>
        <end position="71"/>
    </location>
</feature>
<gene>
    <name evidence="2" type="ORF">ECRASSUSDP1_LOCUS25150</name>
</gene>
<dbReference type="Proteomes" id="UP001295684">
    <property type="component" value="Unassembled WGS sequence"/>
</dbReference>
<evidence type="ECO:0000256" key="1">
    <source>
        <dbReference type="SAM" id="MobiDB-lite"/>
    </source>
</evidence>
<feature type="region of interest" description="Disordered" evidence="1">
    <location>
        <begin position="552"/>
        <end position="599"/>
    </location>
</feature>
<dbReference type="EMBL" id="CAMPGE010025936">
    <property type="protein sequence ID" value="CAI2383645.1"/>
    <property type="molecule type" value="Genomic_DNA"/>
</dbReference>